<dbReference type="InterPro" id="IPR014048">
    <property type="entry name" value="MethylDNA_cys_MeTrfase_DNA-bd"/>
</dbReference>
<comment type="catalytic activity">
    <reaction evidence="6">
        <text>a 6-O-methyl-2'-deoxyguanosine in DNA + L-cysteinyl-[protein] = S-methyl-L-cysteinyl-[protein] + a 2'-deoxyguanosine in DNA</text>
        <dbReference type="Rhea" id="RHEA:24000"/>
        <dbReference type="Rhea" id="RHEA-COMP:10131"/>
        <dbReference type="Rhea" id="RHEA-COMP:10132"/>
        <dbReference type="Rhea" id="RHEA-COMP:11367"/>
        <dbReference type="Rhea" id="RHEA-COMP:11368"/>
        <dbReference type="ChEBI" id="CHEBI:29950"/>
        <dbReference type="ChEBI" id="CHEBI:82612"/>
        <dbReference type="ChEBI" id="CHEBI:85445"/>
        <dbReference type="ChEBI" id="CHEBI:85448"/>
        <dbReference type="EC" id="2.1.1.63"/>
    </reaction>
</comment>
<dbReference type="OrthoDB" id="9811249at2"/>
<dbReference type="NCBIfam" id="TIGR00589">
    <property type="entry name" value="ogt"/>
    <property type="match status" value="1"/>
</dbReference>
<keyword evidence="9" id="KW-1185">Reference proteome</keyword>
<name>Q1N0K1_9GAMM</name>
<dbReference type="Gene3D" id="1.10.10.10">
    <property type="entry name" value="Winged helix-like DNA-binding domain superfamily/Winged helix DNA-binding domain"/>
    <property type="match status" value="1"/>
</dbReference>
<evidence type="ECO:0000313" key="8">
    <source>
        <dbReference type="EMBL" id="EAT11832.1"/>
    </source>
</evidence>
<dbReference type="Pfam" id="PF01035">
    <property type="entry name" value="DNA_binding_1"/>
    <property type="match status" value="1"/>
</dbReference>
<gene>
    <name evidence="8" type="ORF">RED65_05579</name>
</gene>
<evidence type="ECO:0000259" key="7">
    <source>
        <dbReference type="Pfam" id="PF01035"/>
    </source>
</evidence>
<dbReference type="AlphaFoldDB" id="Q1N0K1"/>
<keyword evidence="3" id="KW-0808">Transferase</keyword>
<dbReference type="InterPro" id="IPR001497">
    <property type="entry name" value="MethylDNA_cys_MeTrfase_AS"/>
</dbReference>
<evidence type="ECO:0000256" key="2">
    <source>
        <dbReference type="ARBA" id="ARBA00022603"/>
    </source>
</evidence>
<dbReference type="InterPro" id="IPR036217">
    <property type="entry name" value="MethylDNA_cys_MeTrfase_DNAb"/>
</dbReference>
<accession>Q1N0K1</accession>
<dbReference type="CDD" id="cd06445">
    <property type="entry name" value="ATase"/>
    <property type="match status" value="1"/>
</dbReference>
<dbReference type="PANTHER" id="PTHR10815:SF13">
    <property type="entry name" value="METHYLATED-DNA--PROTEIN-CYSTEINE METHYLTRANSFERASE"/>
    <property type="match status" value="1"/>
</dbReference>
<evidence type="ECO:0000256" key="1">
    <source>
        <dbReference type="ARBA" id="ARBA00001286"/>
    </source>
</evidence>
<dbReference type="STRING" id="207949.RED65_05579"/>
<protein>
    <submittedName>
        <fullName evidence="8">ADA regulatory protein</fullName>
    </submittedName>
</protein>
<sequence>MKSIVVNGAGEYISDAPIPSGLDYCCHQHELGTLVALYSDFGLCYQGFHAQPDEALNEYQRFNSLDVSLRNQVITQDKPLHLIGTDFQLMVWQRLCKLSRSDTSSYSHFAATCQRPTAVRAIASAIARNPVAIRVPCHRILPKRGGTGQYRWGNAIKHQLLRIESNQF</sequence>
<feature type="domain" description="Methylated-DNA-[protein]-cysteine S-methyltransferase DNA binding" evidence="7">
    <location>
        <begin position="86"/>
        <end position="165"/>
    </location>
</feature>
<evidence type="ECO:0000313" key="9">
    <source>
        <dbReference type="Proteomes" id="UP000004263"/>
    </source>
</evidence>
<evidence type="ECO:0000256" key="5">
    <source>
        <dbReference type="ARBA" id="ARBA00023204"/>
    </source>
</evidence>
<evidence type="ECO:0000256" key="3">
    <source>
        <dbReference type="ARBA" id="ARBA00022679"/>
    </source>
</evidence>
<dbReference type="RefSeq" id="WP_007016433.1">
    <property type="nucleotide sequence ID" value="NZ_AAQH01000013.1"/>
</dbReference>
<evidence type="ECO:0000256" key="4">
    <source>
        <dbReference type="ARBA" id="ARBA00022763"/>
    </source>
</evidence>
<dbReference type="HOGENOM" id="CLU_000445_52_2_6"/>
<dbReference type="GO" id="GO:0006281">
    <property type="term" value="P:DNA repair"/>
    <property type="evidence" value="ECO:0007669"/>
    <property type="project" value="UniProtKB-KW"/>
</dbReference>
<dbReference type="GO" id="GO:0003908">
    <property type="term" value="F:methylated-DNA-[protein]-cysteine S-methyltransferase activity"/>
    <property type="evidence" value="ECO:0007669"/>
    <property type="project" value="UniProtKB-EC"/>
</dbReference>
<keyword evidence="2" id="KW-0489">Methyltransferase</keyword>
<dbReference type="EMBL" id="AAQH01000013">
    <property type="protein sequence ID" value="EAT11832.1"/>
    <property type="molecule type" value="Genomic_DNA"/>
</dbReference>
<keyword evidence="4" id="KW-0227">DNA damage</keyword>
<comment type="catalytic activity">
    <reaction evidence="1">
        <text>a 4-O-methyl-thymidine in DNA + L-cysteinyl-[protein] = a thymidine in DNA + S-methyl-L-cysteinyl-[protein]</text>
        <dbReference type="Rhea" id="RHEA:53428"/>
        <dbReference type="Rhea" id="RHEA-COMP:10131"/>
        <dbReference type="Rhea" id="RHEA-COMP:10132"/>
        <dbReference type="Rhea" id="RHEA-COMP:13555"/>
        <dbReference type="Rhea" id="RHEA-COMP:13556"/>
        <dbReference type="ChEBI" id="CHEBI:29950"/>
        <dbReference type="ChEBI" id="CHEBI:82612"/>
        <dbReference type="ChEBI" id="CHEBI:137386"/>
        <dbReference type="ChEBI" id="CHEBI:137387"/>
        <dbReference type="EC" id="2.1.1.63"/>
    </reaction>
</comment>
<dbReference type="PROSITE" id="PS00374">
    <property type="entry name" value="MGMT"/>
    <property type="match status" value="1"/>
</dbReference>
<evidence type="ECO:0000256" key="6">
    <source>
        <dbReference type="ARBA" id="ARBA00049348"/>
    </source>
</evidence>
<dbReference type="PANTHER" id="PTHR10815">
    <property type="entry name" value="METHYLATED-DNA--PROTEIN-CYSTEINE METHYLTRANSFERASE"/>
    <property type="match status" value="1"/>
</dbReference>
<dbReference type="SUPFAM" id="SSF46767">
    <property type="entry name" value="Methylated DNA-protein cysteine methyltransferase, C-terminal domain"/>
    <property type="match status" value="1"/>
</dbReference>
<dbReference type="GO" id="GO:0032259">
    <property type="term" value="P:methylation"/>
    <property type="evidence" value="ECO:0007669"/>
    <property type="project" value="UniProtKB-KW"/>
</dbReference>
<keyword evidence="5" id="KW-0234">DNA repair</keyword>
<reference evidence="8 9" key="1">
    <citation type="submission" date="2006-03" db="EMBL/GenBank/DDBJ databases">
        <authorList>
            <person name="Pinhassi J."/>
            <person name="Pedros-Alio C."/>
            <person name="Ferriera S."/>
            <person name="Johnson J."/>
            <person name="Kravitz S."/>
            <person name="Halpern A."/>
            <person name="Remington K."/>
            <person name="Beeson K."/>
            <person name="Tran B."/>
            <person name="Rogers Y.-H."/>
            <person name="Friedman R."/>
            <person name="Venter J.C."/>
        </authorList>
    </citation>
    <scope>NUCLEOTIDE SEQUENCE [LARGE SCALE GENOMIC DNA]</scope>
    <source>
        <strain evidence="8 9">RED65</strain>
    </source>
</reference>
<proteinExistence type="predicted"/>
<dbReference type="InterPro" id="IPR036388">
    <property type="entry name" value="WH-like_DNA-bd_sf"/>
</dbReference>
<dbReference type="Proteomes" id="UP000004263">
    <property type="component" value="Unassembled WGS sequence"/>
</dbReference>
<comment type="caution">
    <text evidence="8">The sequence shown here is derived from an EMBL/GenBank/DDBJ whole genome shotgun (WGS) entry which is preliminary data.</text>
</comment>
<organism evidence="8 9">
    <name type="scientific">Bermanella marisrubri</name>
    <dbReference type="NCBI Taxonomy" id="207949"/>
    <lineage>
        <taxon>Bacteria</taxon>
        <taxon>Pseudomonadati</taxon>
        <taxon>Pseudomonadota</taxon>
        <taxon>Gammaproteobacteria</taxon>
        <taxon>Oceanospirillales</taxon>
        <taxon>Oceanospirillaceae</taxon>
        <taxon>Bermanella</taxon>
    </lineage>
</organism>